<evidence type="ECO:0000256" key="3">
    <source>
        <dbReference type="ARBA" id="ARBA00022449"/>
    </source>
</evidence>
<dbReference type="InterPro" id="IPR038770">
    <property type="entry name" value="Na+/solute_symporter_sf"/>
</dbReference>
<dbReference type="GO" id="GO:1902600">
    <property type="term" value="P:proton transmembrane transport"/>
    <property type="evidence" value="ECO:0007669"/>
    <property type="project" value="InterPro"/>
</dbReference>
<reference evidence="10 11" key="1">
    <citation type="journal article" date="2019" name="Environ. Microbiol.">
        <title>Species interactions and distinct microbial communities in high Arctic permafrost affected cryosols are associated with the CH4 and CO2 gas fluxes.</title>
        <authorList>
            <person name="Altshuler I."/>
            <person name="Hamel J."/>
            <person name="Turney S."/>
            <person name="Magnuson E."/>
            <person name="Levesque R."/>
            <person name="Greer C."/>
            <person name="Whyte L.G."/>
        </authorList>
    </citation>
    <scope>NUCLEOTIDE SEQUENCE [LARGE SCALE GENOMIC DNA]</scope>
    <source>
        <strain evidence="10 11">S13Y</strain>
    </source>
</reference>
<accession>A0A502C0U5</accession>
<feature type="transmembrane region" description="Helical" evidence="8">
    <location>
        <begin position="36"/>
        <end position="57"/>
    </location>
</feature>
<comment type="caution">
    <text evidence="10">The sequence shown here is derived from an EMBL/GenBank/DDBJ whole genome shotgun (WGS) entry which is preliminary data.</text>
</comment>
<dbReference type="GO" id="GO:0016020">
    <property type="term" value="C:membrane"/>
    <property type="evidence" value="ECO:0007669"/>
    <property type="project" value="UniProtKB-SubCell"/>
</dbReference>
<comment type="subcellular location">
    <subcellularLocation>
        <location evidence="1">Membrane</location>
        <topology evidence="1">Multi-pass membrane protein</topology>
    </subcellularLocation>
</comment>
<keyword evidence="3" id="KW-0050">Antiport</keyword>
<keyword evidence="4 8" id="KW-0812">Transmembrane</keyword>
<evidence type="ECO:0000313" key="10">
    <source>
        <dbReference type="EMBL" id="TPG06408.1"/>
    </source>
</evidence>
<dbReference type="PANTHER" id="PTHR32468:SF0">
    <property type="entry name" value="K(+)_H(+) ANTIPORTER 1"/>
    <property type="match status" value="1"/>
</dbReference>
<feature type="transmembrane region" description="Helical" evidence="8">
    <location>
        <begin position="98"/>
        <end position="118"/>
    </location>
</feature>
<gene>
    <name evidence="10" type="ORF">EAH88_13805</name>
</gene>
<feature type="domain" description="Cation/H+ exchanger transmembrane" evidence="9">
    <location>
        <begin position="19"/>
        <end position="398"/>
    </location>
</feature>
<evidence type="ECO:0000256" key="5">
    <source>
        <dbReference type="ARBA" id="ARBA00022989"/>
    </source>
</evidence>
<dbReference type="Gene3D" id="1.20.1530.20">
    <property type="match status" value="1"/>
</dbReference>
<feature type="transmembrane region" description="Helical" evidence="8">
    <location>
        <begin position="288"/>
        <end position="308"/>
    </location>
</feature>
<feature type="transmembrane region" description="Helical" evidence="8">
    <location>
        <begin position="130"/>
        <end position="155"/>
    </location>
</feature>
<evidence type="ECO:0000256" key="6">
    <source>
        <dbReference type="ARBA" id="ARBA00023065"/>
    </source>
</evidence>
<feature type="transmembrane region" description="Helical" evidence="8">
    <location>
        <begin position="167"/>
        <end position="193"/>
    </location>
</feature>
<proteinExistence type="predicted"/>
<keyword evidence="2" id="KW-0813">Transport</keyword>
<feature type="transmembrane region" description="Helical" evidence="8">
    <location>
        <begin position="199"/>
        <end position="218"/>
    </location>
</feature>
<keyword evidence="6" id="KW-0406">Ion transport</keyword>
<feature type="transmembrane region" description="Helical" evidence="8">
    <location>
        <begin position="239"/>
        <end position="268"/>
    </location>
</feature>
<name>A0A502C0U5_9GAMM</name>
<evidence type="ECO:0000259" key="9">
    <source>
        <dbReference type="Pfam" id="PF00999"/>
    </source>
</evidence>
<organism evidence="10 11">
    <name type="scientific">Rhodanobacter glycinis</name>
    <dbReference type="NCBI Taxonomy" id="582702"/>
    <lineage>
        <taxon>Bacteria</taxon>
        <taxon>Pseudomonadati</taxon>
        <taxon>Pseudomonadota</taxon>
        <taxon>Gammaproteobacteria</taxon>
        <taxon>Lysobacterales</taxon>
        <taxon>Rhodanobacteraceae</taxon>
        <taxon>Rhodanobacter</taxon>
    </lineage>
</organism>
<dbReference type="OrthoDB" id="9793589at2"/>
<dbReference type="PANTHER" id="PTHR32468">
    <property type="entry name" value="CATION/H + ANTIPORTER"/>
    <property type="match status" value="1"/>
</dbReference>
<feature type="transmembrane region" description="Helical" evidence="8">
    <location>
        <begin position="6"/>
        <end position="24"/>
    </location>
</feature>
<keyword evidence="7 8" id="KW-0472">Membrane</keyword>
<evidence type="ECO:0000256" key="1">
    <source>
        <dbReference type="ARBA" id="ARBA00004141"/>
    </source>
</evidence>
<dbReference type="RefSeq" id="WP_140653697.1">
    <property type="nucleotide sequence ID" value="NZ_RCZB01000006.1"/>
</dbReference>
<dbReference type="Pfam" id="PF00999">
    <property type="entry name" value="Na_H_Exchanger"/>
    <property type="match status" value="1"/>
</dbReference>
<dbReference type="Proteomes" id="UP000319486">
    <property type="component" value="Unassembled WGS sequence"/>
</dbReference>
<dbReference type="AlphaFoldDB" id="A0A502C0U5"/>
<feature type="transmembrane region" description="Helical" evidence="8">
    <location>
        <begin position="69"/>
        <end position="86"/>
    </location>
</feature>
<dbReference type="InterPro" id="IPR050794">
    <property type="entry name" value="CPA2_transporter"/>
</dbReference>
<evidence type="ECO:0000256" key="2">
    <source>
        <dbReference type="ARBA" id="ARBA00022448"/>
    </source>
</evidence>
<feature type="transmembrane region" description="Helical" evidence="8">
    <location>
        <begin position="315"/>
        <end position="338"/>
    </location>
</feature>
<evidence type="ECO:0000313" key="11">
    <source>
        <dbReference type="Proteomes" id="UP000319486"/>
    </source>
</evidence>
<protein>
    <submittedName>
        <fullName evidence="10">Cation:proton antiporter</fullName>
    </submittedName>
</protein>
<keyword evidence="11" id="KW-1185">Reference proteome</keyword>
<evidence type="ECO:0000256" key="7">
    <source>
        <dbReference type="ARBA" id="ARBA00023136"/>
    </source>
</evidence>
<evidence type="ECO:0000256" key="4">
    <source>
        <dbReference type="ARBA" id="ARBA00022692"/>
    </source>
</evidence>
<dbReference type="InterPro" id="IPR006153">
    <property type="entry name" value="Cation/H_exchanger_TM"/>
</dbReference>
<evidence type="ECO:0000256" key="8">
    <source>
        <dbReference type="SAM" id="Phobius"/>
    </source>
</evidence>
<dbReference type="GO" id="GO:0015297">
    <property type="term" value="F:antiporter activity"/>
    <property type="evidence" value="ECO:0007669"/>
    <property type="project" value="UniProtKB-KW"/>
</dbReference>
<sequence>MGHALLLVQLVVILLTARGLAWLLRWIGQPPVIGEMIAGLALGPLVFGALAPAWQGWLFAPASLPALDGLSQIGLVLFMFIVGAELRLPGGVRQTLRAAGAVGGLAVALPIGLALLITPMLHARYAPAGIAYWPFALFMAASMAITAMPVLARILKDRHLTHTPVGQLALTAAAMADVLAWILLALTVALISAHGDWTPFWRSVLGVGAMLVLCFGVLRPLLRRWLARHATDGRPAGGVLAVLLIGALGCAAMTEWLHLHAVFGAFVFGLCLPRDDALLAGLIERLEHVAVIALMPVFFALTGLSTSVDAFHGEALGAFALILAVAVVGKVFGGALGARLGGHGWRESFAVGSLMNARGMVELIVLKIGLDAGVIGREMFTLLLLMAIVTTMMTTPMLLYFSHRRRGTTPANSRHPNLH</sequence>
<dbReference type="EMBL" id="RCZO01000008">
    <property type="protein sequence ID" value="TPG06408.1"/>
    <property type="molecule type" value="Genomic_DNA"/>
</dbReference>
<feature type="transmembrane region" description="Helical" evidence="8">
    <location>
        <begin position="379"/>
        <end position="401"/>
    </location>
</feature>
<keyword evidence="5 8" id="KW-1133">Transmembrane helix</keyword>